<proteinExistence type="inferred from homology"/>
<dbReference type="EMBL" id="JASCIS010000041">
    <property type="protein sequence ID" value="MDI3422715.1"/>
    <property type="molecule type" value="Genomic_DNA"/>
</dbReference>
<feature type="transmembrane region" description="Helical" evidence="6">
    <location>
        <begin position="82"/>
        <end position="102"/>
    </location>
</feature>
<dbReference type="RefSeq" id="WP_282538572.1">
    <property type="nucleotide sequence ID" value="NZ_JASCIS010000041.1"/>
</dbReference>
<feature type="transmembrane region" description="Helical" evidence="6">
    <location>
        <begin position="197"/>
        <end position="221"/>
    </location>
</feature>
<evidence type="ECO:0000256" key="4">
    <source>
        <dbReference type="ARBA" id="ARBA00022989"/>
    </source>
</evidence>
<reference evidence="8 9" key="1">
    <citation type="submission" date="2023-05" db="EMBL/GenBank/DDBJ databases">
        <title>Draft genome sequence of Streptomyces sp. B-S-A12 isolated from a cave soil in Thailand.</title>
        <authorList>
            <person name="Chamroensaksri N."/>
            <person name="Muangham S."/>
        </authorList>
    </citation>
    <scope>NUCLEOTIDE SEQUENCE [LARGE SCALE GENOMIC DNA]</scope>
    <source>
        <strain evidence="8 9">B-S-A12</strain>
    </source>
</reference>
<dbReference type="InterPro" id="IPR003834">
    <property type="entry name" value="Cyt_c_assmbl_TM_dom"/>
</dbReference>
<comment type="caution">
    <text evidence="8">The sequence shown here is derived from an EMBL/GenBank/DDBJ whole genome shotgun (WGS) entry which is preliminary data.</text>
</comment>
<evidence type="ECO:0000256" key="5">
    <source>
        <dbReference type="ARBA" id="ARBA00023136"/>
    </source>
</evidence>
<sequence>MSDLPLALALSAGMLAAVNPCGFALLPAYLSILVLGDDSPTRTAAVGRALAATAAMTAGFTAVFALFGLAVAPVAGQVQQHLPWFTIGFGTLLALVGAWLLAGRSLPTLLPKLRRAPAVTRSLPSMALFGAAYAIASLGCTIAPFLAIVVSAFRSGSTAEGVVLFGAYAAGMGVIVGAAALTVALTRTARVGGLRRLGAVASRLGGCLLLLVGAYVAYYGWYEIRVLRGGSVADPVIDAAGTAQRWLAEGLNSIGVPWITVVLALLLLTALMLHRRRARRDSGPTDEKAARQPHL</sequence>
<comment type="similarity">
    <text evidence="2">Belongs to the DsbD family.</text>
</comment>
<gene>
    <name evidence="8" type="ORF">QIT00_29960</name>
</gene>
<comment type="subcellular location">
    <subcellularLocation>
        <location evidence="1">Membrane</location>
        <topology evidence="1">Multi-pass membrane protein</topology>
    </subcellularLocation>
</comment>
<dbReference type="InterPro" id="IPR051790">
    <property type="entry name" value="Cytochrome_c-biogenesis_DsbD"/>
</dbReference>
<feature type="transmembrane region" description="Helical" evidence="6">
    <location>
        <begin position="254"/>
        <end position="273"/>
    </location>
</feature>
<keyword evidence="5 6" id="KW-0472">Membrane</keyword>
<evidence type="ECO:0000256" key="1">
    <source>
        <dbReference type="ARBA" id="ARBA00004141"/>
    </source>
</evidence>
<feature type="transmembrane region" description="Helical" evidence="6">
    <location>
        <begin position="47"/>
        <end position="70"/>
    </location>
</feature>
<accession>A0ABT6T4D3</accession>
<organism evidence="8 9">
    <name type="scientific">Streptomyces luteolus</name>
    <dbReference type="NCBI Taxonomy" id="3043615"/>
    <lineage>
        <taxon>Bacteria</taxon>
        <taxon>Bacillati</taxon>
        <taxon>Actinomycetota</taxon>
        <taxon>Actinomycetes</taxon>
        <taxon>Kitasatosporales</taxon>
        <taxon>Streptomycetaceae</taxon>
        <taxon>Streptomyces</taxon>
    </lineage>
</organism>
<evidence type="ECO:0000313" key="8">
    <source>
        <dbReference type="EMBL" id="MDI3422715.1"/>
    </source>
</evidence>
<feature type="transmembrane region" description="Helical" evidence="6">
    <location>
        <begin position="162"/>
        <end position="185"/>
    </location>
</feature>
<protein>
    <submittedName>
        <fullName evidence="8">Cytochrome c biogenesis protein CcdA</fullName>
    </submittedName>
</protein>
<dbReference type="PANTHER" id="PTHR31272:SF4">
    <property type="entry name" value="CYTOCHROME C-TYPE BIOGENESIS PROTEIN HI_1454-RELATED"/>
    <property type="match status" value="1"/>
</dbReference>
<evidence type="ECO:0000256" key="3">
    <source>
        <dbReference type="ARBA" id="ARBA00022692"/>
    </source>
</evidence>
<evidence type="ECO:0000259" key="7">
    <source>
        <dbReference type="Pfam" id="PF02683"/>
    </source>
</evidence>
<feature type="domain" description="Cytochrome C biogenesis protein transmembrane" evidence="7">
    <location>
        <begin position="6"/>
        <end position="175"/>
    </location>
</feature>
<dbReference type="PANTHER" id="PTHR31272">
    <property type="entry name" value="CYTOCHROME C-TYPE BIOGENESIS PROTEIN HI_1454-RELATED"/>
    <property type="match status" value="1"/>
</dbReference>
<keyword evidence="3 6" id="KW-0812">Transmembrane</keyword>
<evidence type="ECO:0000256" key="6">
    <source>
        <dbReference type="SAM" id="Phobius"/>
    </source>
</evidence>
<feature type="transmembrane region" description="Helical" evidence="6">
    <location>
        <begin position="123"/>
        <end position="150"/>
    </location>
</feature>
<keyword evidence="4 6" id="KW-1133">Transmembrane helix</keyword>
<dbReference type="Proteomes" id="UP001237105">
    <property type="component" value="Unassembled WGS sequence"/>
</dbReference>
<keyword evidence="9" id="KW-1185">Reference proteome</keyword>
<name>A0ABT6T4D3_9ACTN</name>
<evidence type="ECO:0000313" key="9">
    <source>
        <dbReference type="Proteomes" id="UP001237105"/>
    </source>
</evidence>
<evidence type="ECO:0000256" key="2">
    <source>
        <dbReference type="ARBA" id="ARBA00006143"/>
    </source>
</evidence>
<feature type="transmembrane region" description="Helical" evidence="6">
    <location>
        <begin position="6"/>
        <end position="35"/>
    </location>
</feature>
<dbReference type="Pfam" id="PF02683">
    <property type="entry name" value="DsbD_TM"/>
    <property type="match status" value="1"/>
</dbReference>